<reference evidence="1" key="1">
    <citation type="submission" date="2023-05" db="EMBL/GenBank/DDBJ databases">
        <title>Nepenthes gracilis genome sequencing.</title>
        <authorList>
            <person name="Fukushima K."/>
        </authorList>
    </citation>
    <scope>NUCLEOTIDE SEQUENCE</scope>
    <source>
        <strain evidence="1">SING2019-196</strain>
    </source>
</reference>
<comment type="caution">
    <text evidence="1">The sequence shown here is derived from an EMBL/GenBank/DDBJ whole genome shotgun (WGS) entry which is preliminary data.</text>
</comment>
<evidence type="ECO:0000313" key="2">
    <source>
        <dbReference type="Proteomes" id="UP001279734"/>
    </source>
</evidence>
<dbReference type="EMBL" id="BSYO01000033">
    <property type="protein sequence ID" value="GMH27950.1"/>
    <property type="molecule type" value="Genomic_DNA"/>
</dbReference>
<organism evidence="1 2">
    <name type="scientific">Nepenthes gracilis</name>
    <name type="common">Slender pitcher plant</name>
    <dbReference type="NCBI Taxonomy" id="150966"/>
    <lineage>
        <taxon>Eukaryota</taxon>
        <taxon>Viridiplantae</taxon>
        <taxon>Streptophyta</taxon>
        <taxon>Embryophyta</taxon>
        <taxon>Tracheophyta</taxon>
        <taxon>Spermatophyta</taxon>
        <taxon>Magnoliopsida</taxon>
        <taxon>eudicotyledons</taxon>
        <taxon>Gunneridae</taxon>
        <taxon>Pentapetalae</taxon>
        <taxon>Caryophyllales</taxon>
        <taxon>Nepenthaceae</taxon>
        <taxon>Nepenthes</taxon>
    </lineage>
</organism>
<proteinExistence type="predicted"/>
<evidence type="ECO:0000313" key="1">
    <source>
        <dbReference type="EMBL" id="GMH27950.1"/>
    </source>
</evidence>
<gene>
    <name evidence="1" type="ORF">Nepgr_029793</name>
</gene>
<protein>
    <submittedName>
        <fullName evidence="1">Uncharacterized protein</fullName>
    </submittedName>
</protein>
<dbReference type="AlphaFoldDB" id="A0AAD3TD93"/>
<dbReference type="Proteomes" id="UP001279734">
    <property type="component" value="Unassembled WGS sequence"/>
</dbReference>
<keyword evidence="2" id="KW-1185">Reference proteome</keyword>
<sequence length="179" mass="19903">MAAEEAPEPSLIYFLTKSSGRSLTLHAANFLKIFNFILKKEFISLCIRISPCFCFLRATADAKVVLLLMERLSFADILYLDVTKSEHGVAHSRCWSRRLMHDRSSSSCCPPQSFTQLSDGDYPSTCVAMIATSEAHHPSFLLTCCLILKVSCHPYTAMVSSSEPTAFLHVPLRLYSGTS</sequence>
<name>A0AAD3TD93_NEPGR</name>
<accession>A0AAD3TD93</accession>